<dbReference type="PANTHER" id="PTHR33077">
    <property type="entry name" value="PROTEIN TIFY 4A-RELATED-RELATED"/>
    <property type="match status" value="1"/>
</dbReference>
<organism evidence="5 6">
    <name type="scientific">Setaria italica</name>
    <name type="common">Foxtail millet</name>
    <name type="synonym">Panicum italicum</name>
    <dbReference type="NCBI Taxonomy" id="4555"/>
    <lineage>
        <taxon>Eukaryota</taxon>
        <taxon>Viridiplantae</taxon>
        <taxon>Streptophyta</taxon>
        <taxon>Embryophyta</taxon>
        <taxon>Tracheophyta</taxon>
        <taxon>Spermatophyta</taxon>
        <taxon>Magnoliopsida</taxon>
        <taxon>Liliopsida</taxon>
        <taxon>Poales</taxon>
        <taxon>Poaceae</taxon>
        <taxon>PACMAD clade</taxon>
        <taxon>Panicoideae</taxon>
        <taxon>Panicodae</taxon>
        <taxon>Paniceae</taxon>
        <taxon>Cenchrinae</taxon>
        <taxon>Setaria</taxon>
    </lineage>
</organism>
<feature type="region of interest" description="Disordered" evidence="3">
    <location>
        <begin position="49"/>
        <end position="68"/>
    </location>
</feature>
<comment type="subcellular location">
    <subcellularLocation>
        <location evidence="2">Nucleus</location>
    </subcellularLocation>
</comment>
<evidence type="ECO:0000256" key="3">
    <source>
        <dbReference type="SAM" id="MobiDB-lite"/>
    </source>
</evidence>
<reference evidence="5" key="2">
    <citation type="submission" date="2018-08" db="UniProtKB">
        <authorList>
            <consortium name="EnsemblPlants"/>
        </authorList>
    </citation>
    <scope>IDENTIFICATION</scope>
    <source>
        <strain evidence="5">Yugu1</strain>
    </source>
</reference>
<protein>
    <recommendedName>
        <fullName evidence="2">Protein TIFY</fullName>
    </recommendedName>
    <alternativeName>
        <fullName evidence="2">Jasmonate ZIM domain-containing protein</fullName>
    </alternativeName>
</protein>
<feature type="region of interest" description="Disordered" evidence="3">
    <location>
        <begin position="145"/>
        <end position="176"/>
    </location>
</feature>
<evidence type="ECO:0000313" key="5">
    <source>
        <dbReference type="EnsemblPlants" id="KQL24646"/>
    </source>
</evidence>
<evidence type="ECO:0000256" key="2">
    <source>
        <dbReference type="RuleBase" id="RU369065"/>
    </source>
</evidence>
<dbReference type="GO" id="GO:2000022">
    <property type="term" value="P:regulation of jasmonic acid mediated signaling pathway"/>
    <property type="evidence" value="ECO:0007669"/>
    <property type="project" value="UniProtKB-UniRule"/>
</dbReference>
<dbReference type="PROSITE" id="PS51320">
    <property type="entry name" value="TIFY"/>
    <property type="match status" value="1"/>
</dbReference>
<evidence type="ECO:0000259" key="4">
    <source>
        <dbReference type="PROSITE" id="PS51320"/>
    </source>
</evidence>
<dbReference type="GO" id="GO:0031347">
    <property type="term" value="P:regulation of defense response"/>
    <property type="evidence" value="ECO:0007669"/>
    <property type="project" value="UniProtKB-UniRule"/>
</dbReference>
<dbReference type="InterPro" id="IPR010399">
    <property type="entry name" value="Tify_dom"/>
</dbReference>
<gene>
    <name evidence="5" type="primary">LOC101777785</name>
</gene>
<dbReference type="EnsemblPlants" id="KQL24646">
    <property type="protein sequence ID" value="KQL24646"/>
    <property type="gene ID" value="SETIT_031037mg"/>
</dbReference>
<dbReference type="GO" id="GO:0009611">
    <property type="term" value="P:response to wounding"/>
    <property type="evidence" value="ECO:0007669"/>
    <property type="project" value="UniProtKB-UniRule"/>
</dbReference>
<evidence type="ECO:0000256" key="1">
    <source>
        <dbReference type="ARBA" id="ARBA00008614"/>
    </source>
</evidence>
<feature type="compositionally biased region" description="Low complexity" evidence="3">
    <location>
        <begin position="79"/>
        <end position="91"/>
    </location>
</feature>
<keyword evidence="2" id="KW-0539">Nucleus</keyword>
<dbReference type="EMBL" id="AGNK02001107">
    <property type="status" value="NOT_ANNOTATED_CDS"/>
    <property type="molecule type" value="Genomic_DNA"/>
</dbReference>
<accession>K3ZXD4</accession>
<reference evidence="6" key="1">
    <citation type="journal article" date="2012" name="Nat. Biotechnol.">
        <title>Reference genome sequence of the model plant Setaria.</title>
        <authorList>
            <person name="Bennetzen J.L."/>
            <person name="Schmutz J."/>
            <person name="Wang H."/>
            <person name="Percifield R."/>
            <person name="Hawkins J."/>
            <person name="Pontaroli A.C."/>
            <person name="Estep M."/>
            <person name="Feng L."/>
            <person name="Vaughn J.N."/>
            <person name="Grimwood J."/>
            <person name="Jenkins J."/>
            <person name="Barry K."/>
            <person name="Lindquist E."/>
            <person name="Hellsten U."/>
            <person name="Deshpande S."/>
            <person name="Wang X."/>
            <person name="Wu X."/>
            <person name="Mitros T."/>
            <person name="Triplett J."/>
            <person name="Yang X."/>
            <person name="Ye C.Y."/>
            <person name="Mauro-Herrera M."/>
            <person name="Wang L."/>
            <person name="Li P."/>
            <person name="Sharma M."/>
            <person name="Sharma R."/>
            <person name="Ronald P.C."/>
            <person name="Panaud O."/>
            <person name="Kellogg E.A."/>
            <person name="Brutnell T.P."/>
            <person name="Doust A.N."/>
            <person name="Tuskan G.A."/>
            <person name="Rokhsar D."/>
            <person name="Devos K.M."/>
        </authorList>
    </citation>
    <scope>NUCLEOTIDE SEQUENCE [LARGE SCALE GENOMIC DNA]</scope>
    <source>
        <strain evidence="6">cv. Yugu1</strain>
    </source>
</reference>
<dbReference type="InterPro" id="IPR040390">
    <property type="entry name" value="TIFY/JAZ"/>
</dbReference>
<feature type="domain" description="Tify" evidence="4">
    <location>
        <begin position="108"/>
        <end position="143"/>
    </location>
</feature>
<comment type="similarity">
    <text evidence="1 2">Belongs to the TIFY/JAZ family.</text>
</comment>
<feature type="region of interest" description="Disordered" evidence="3">
    <location>
        <begin position="79"/>
        <end position="113"/>
    </location>
</feature>
<feature type="region of interest" description="Disordered" evidence="3">
    <location>
        <begin position="1"/>
        <end position="26"/>
    </location>
</feature>
<dbReference type="HOGENOM" id="CLU_051749_3_0_1"/>
<dbReference type="Gramene" id="KQL24646">
    <property type="protein sequence ID" value="KQL24646"/>
    <property type="gene ID" value="SETIT_031037mg"/>
</dbReference>
<comment type="domain">
    <text evidence="2">The jas domain is required for interaction with COI1.</text>
</comment>
<keyword evidence="2" id="KW-1184">Jasmonic acid signaling pathway</keyword>
<dbReference type="AlphaFoldDB" id="K3ZXD4"/>
<feature type="compositionally biased region" description="Polar residues" evidence="3">
    <location>
        <begin position="154"/>
        <end position="176"/>
    </location>
</feature>
<sequence>MGAEKQEEQGADTGMAGRATPAREKSSFAVTCSLLSQYLKDKKGGLQGLGGLGMAPPPPDAAGAFRPPTTMNLLSALDAPAAEEPNDAAKATTEEAKEHDQQTGENPREEEAQQLTIFYGGKVVVFDKFPSTKVKDLLQIVNAGGDRAGDTAAPQPSQNSLSGNSTSPSCSSATAG</sequence>
<dbReference type="SMART" id="SM00979">
    <property type="entry name" value="TIFY"/>
    <property type="match status" value="1"/>
</dbReference>
<proteinExistence type="inferred from homology"/>
<dbReference type="Pfam" id="PF06200">
    <property type="entry name" value="tify"/>
    <property type="match status" value="1"/>
</dbReference>
<dbReference type="PANTHER" id="PTHR33077:SF50">
    <property type="entry name" value="PROTEIN TIFY 10C"/>
    <property type="match status" value="1"/>
</dbReference>
<comment type="function">
    <text evidence="2">Repressor of jasmonate responses.</text>
</comment>
<evidence type="ECO:0000313" key="6">
    <source>
        <dbReference type="Proteomes" id="UP000004995"/>
    </source>
</evidence>
<dbReference type="GO" id="GO:0005634">
    <property type="term" value="C:nucleus"/>
    <property type="evidence" value="ECO:0007669"/>
    <property type="project" value="UniProtKB-SubCell"/>
</dbReference>
<keyword evidence="6" id="KW-1185">Reference proteome</keyword>
<dbReference type="Proteomes" id="UP000004995">
    <property type="component" value="Unassembled WGS sequence"/>
</dbReference>
<feature type="compositionally biased region" description="Basic and acidic residues" evidence="3">
    <location>
        <begin position="92"/>
        <end position="111"/>
    </location>
</feature>
<name>K3ZXD4_SETIT</name>